<evidence type="ECO:0000313" key="8">
    <source>
        <dbReference type="EMBL" id="GAA4418450.1"/>
    </source>
</evidence>
<dbReference type="CDD" id="cd06579">
    <property type="entry name" value="TM_PBP1_transp_AraH_like"/>
    <property type="match status" value="1"/>
</dbReference>
<feature type="transmembrane region" description="Helical" evidence="7">
    <location>
        <begin position="232"/>
        <end position="253"/>
    </location>
</feature>
<organism evidence="8 9">
    <name type="scientific">Georgenia halophila</name>
    <dbReference type="NCBI Taxonomy" id="620889"/>
    <lineage>
        <taxon>Bacteria</taxon>
        <taxon>Bacillati</taxon>
        <taxon>Actinomycetota</taxon>
        <taxon>Actinomycetes</taxon>
        <taxon>Micrococcales</taxon>
        <taxon>Bogoriellaceae</taxon>
        <taxon>Georgenia</taxon>
    </lineage>
</organism>
<keyword evidence="2" id="KW-1003">Cell membrane</keyword>
<dbReference type="InterPro" id="IPR001851">
    <property type="entry name" value="ABC_transp_permease"/>
</dbReference>
<feature type="transmembrane region" description="Helical" evidence="7">
    <location>
        <begin position="134"/>
        <end position="153"/>
    </location>
</feature>
<evidence type="ECO:0000256" key="4">
    <source>
        <dbReference type="ARBA" id="ARBA00022989"/>
    </source>
</evidence>
<sequence length="338" mass="35121">MTEQHEPDGQAGTGTVPPTSRQNRAVRRALDLWGTWGIALVLILLIVLMALIAPNFVSLSNAFNIMRATSITAILAAGVTVVILTAGIDLSVGSVLAVSGVTSILLWNAGVPIVLCVLIPILLGALIGLIQGTLVAYLSLAAFIVTLAGLTAWRGTAYALTGGRPLIAEGELGFDMLGGGNFIAIPVPIWLMLATYAVLWFLLERTTWGRHVYAVGGNPEAALMAGIKVRRVLTSVYVISGLTAGLAGVMFSARVESGQPNAGQGYELEAIAAVVLGGTSLAGGRGRIFGTLVGALIMGVLSNGMILLNTPFFTQLIVQGCVIVLAVAIDSLKNRYTT</sequence>
<evidence type="ECO:0000256" key="1">
    <source>
        <dbReference type="ARBA" id="ARBA00004651"/>
    </source>
</evidence>
<comment type="subcellular location">
    <subcellularLocation>
        <location evidence="1">Cell membrane</location>
        <topology evidence="1">Multi-pass membrane protein</topology>
    </subcellularLocation>
</comment>
<evidence type="ECO:0000313" key="9">
    <source>
        <dbReference type="Proteomes" id="UP001500622"/>
    </source>
</evidence>
<feature type="transmembrane region" description="Helical" evidence="7">
    <location>
        <begin position="289"/>
        <end position="306"/>
    </location>
</feature>
<reference evidence="9" key="1">
    <citation type="journal article" date="2019" name="Int. J. Syst. Evol. Microbiol.">
        <title>The Global Catalogue of Microorganisms (GCM) 10K type strain sequencing project: providing services to taxonomists for standard genome sequencing and annotation.</title>
        <authorList>
            <consortium name="The Broad Institute Genomics Platform"/>
            <consortium name="The Broad Institute Genome Sequencing Center for Infectious Disease"/>
            <person name="Wu L."/>
            <person name="Ma J."/>
        </authorList>
    </citation>
    <scope>NUCLEOTIDE SEQUENCE [LARGE SCALE GENOMIC DNA]</scope>
    <source>
        <strain evidence="9">JCM 17810</strain>
    </source>
</reference>
<dbReference type="Proteomes" id="UP001500622">
    <property type="component" value="Unassembled WGS sequence"/>
</dbReference>
<feature type="transmembrane region" description="Helical" evidence="7">
    <location>
        <begin position="182"/>
        <end position="203"/>
    </location>
</feature>
<feature type="transmembrane region" description="Helical" evidence="7">
    <location>
        <begin position="33"/>
        <end position="53"/>
    </location>
</feature>
<keyword evidence="3 7" id="KW-0812">Transmembrane</keyword>
<evidence type="ECO:0000256" key="2">
    <source>
        <dbReference type="ARBA" id="ARBA00022475"/>
    </source>
</evidence>
<accession>A0ABP8KX22</accession>
<keyword evidence="4 7" id="KW-1133">Transmembrane helix</keyword>
<evidence type="ECO:0000256" key="3">
    <source>
        <dbReference type="ARBA" id="ARBA00022692"/>
    </source>
</evidence>
<dbReference type="RefSeq" id="WP_345215190.1">
    <property type="nucleotide sequence ID" value="NZ_BAABGN010000002.1"/>
</dbReference>
<protein>
    <submittedName>
        <fullName evidence="8">Ribose ABC transporter permease</fullName>
    </submittedName>
</protein>
<proteinExistence type="predicted"/>
<feature type="transmembrane region" description="Helical" evidence="7">
    <location>
        <begin position="74"/>
        <end position="98"/>
    </location>
</feature>
<evidence type="ECO:0000256" key="5">
    <source>
        <dbReference type="ARBA" id="ARBA00023136"/>
    </source>
</evidence>
<dbReference type="PANTHER" id="PTHR32196">
    <property type="entry name" value="ABC TRANSPORTER PERMEASE PROTEIN YPHD-RELATED-RELATED"/>
    <property type="match status" value="1"/>
</dbReference>
<evidence type="ECO:0000256" key="7">
    <source>
        <dbReference type="SAM" id="Phobius"/>
    </source>
</evidence>
<keyword evidence="5 7" id="KW-0472">Membrane</keyword>
<gene>
    <name evidence="8" type="ORF">GCM10023169_08040</name>
</gene>
<dbReference type="Pfam" id="PF02653">
    <property type="entry name" value="BPD_transp_2"/>
    <property type="match status" value="1"/>
</dbReference>
<dbReference type="EMBL" id="BAABGN010000002">
    <property type="protein sequence ID" value="GAA4418450.1"/>
    <property type="molecule type" value="Genomic_DNA"/>
</dbReference>
<feature type="transmembrane region" description="Helical" evidence="7">
    <location>
        <begin position="265"/>
        <end position="282"/>
    </location>
</feature>
<dbReference type="PANTHER" id="PTHR32196:SF72">
    <property type="entry name" value="RIBOSE IMPORT PERMEASE PROTEIN RBSC"/>
    <property type="match status" value="1"/>
</dbReference>
<feature type="transmembrane region" description="Helical" evidence="7">
    <location>
        <begin position="312"/>
        <end position="332"/>
    </location>
</feature>
<feature type="region of interest" description="Disordered" evidence="6">
    <location>
        <begin position="1"/>
        <end position="20"/>
    </location>
</feature>
<comment type="caution">
    <text evidence="8">The sequence shown here is derived from an EMBL/GenBank/DDBJ whole genome shotgun (WGS) entry which is preliminary data.</text>
</comment>
<keyword evidence="9" id="KW-1185">Reference proteome</keyword>
<evidence type="ECO:0000256" key="6">
    <source>
        <dbReference type="SAM" id="MobiDB-lite"/>
    </source>
</evidence>
<name>A0ABP8KX22_9MICO</name>
<feature type="transmembrane region" description="Helical" evidence="7">
    <location>
        <begin position="104"/>
        <end position="127"/>
    </location>
</feature>